<evidence type="ECO:0000313" key="3">
    <source>
        <dbReference type="Proteomes" id="UP000598196"/>
    </source>
</evidence>
<dbReference type="Pfam" id="PF01323">
    <property type="entry name" value="DSBA"/>
    <property type="match status" value="1"/>
</dbReference>
<dbReference type="PANTHER" id="PTHR13887:SF41">
    <property type="entry name" value="THIOREDOXIN SUPERFAMILY PROTEIN"/>
    <property type="match status" value="1"/>
</dbReference>
<dbReference type="InterPro" id="IPR036249">
    <property type="entry name" value="Thioredoxin-like_sf"/>
</dbReference>
<dbReference type="PANTHER" id="PTHR13887">
    <property type="entry name" value="GLUTATHIONE S-TRANSFERASE KAPPA"/>
    <property type="match status" value="1"/>
</dbReference>
<feature type="domain" description="DSBA-like thioredoxin" evidence="1">
    <location>
        <begin position="4"/>
        <end position="196"/>
    </location>
</feature>
<gene>
    <name evidence="2" type="ORF">GCM10010991_03200</name>
</gene>
<sequence>MIRLDIFSDPVCPWCYLGKAYLDRALEANPEHPFIIEWHPFQLAPQMPRGGVERAAYLLRIFGTQDRAVAAHLRLAELGREAGLEFNFEAIKTTPNTFDAHRLIHWAGLEGRQSAVVSALFRAYWREGRDIGHHDVLVDIAEKSGLDRQVIARLLASDADAQTVAARELHAREKAISAVPTYIVADTHVISGAQQPALWGRVIDELLNRNEGQE</sequence>
<dbReference type="Proteomes" id="UP000598196">
    <property type="component" value="Unassembled WGS sequence"/>
</dbReference>
<reference evidence="2 3" key="1">
    <citation type="journal article" date="2014" name="Int. J. Syst. Evol. Microbiol.">
        <title>Complete genome sequence of Corynebacterium casei LMG S-19264T (=DSM 44701T), isolated from a smear-ripened cheese.</title>
        <authorList>
            <consortium name="US DOE Joint Genome Institute (JGI-PGF)"/>
            <person name="Walter F."/>
            <person name="Albersmeier A."/>
            <person name="Kalinowski J."/>
            <person name="Ruckert C."/>
        </authorList>
    </citation>
    <scope>NUCLEOTIDE SEQUENCE [LARGE SCALE GENOMIC DNA]</scope>
    <source>
        <strain evidence="2 3">CGMCC 1.7029</strain>
    </source>
</reference>
<proteinExistence type="predicted"/>
<dbReference type="EMBL" id="BMLP01000001">
    <property type="protein sequence ID" value="GGO24595.1"/>
    <property type="molecule type" value="Genomic_DNA"/>
</dbReference>
<dbReference type="SUPFAM" id="SSF52833">
    <property type="entry name" value="Thioredoxin-like"/>
    <property type="match status" value="1"/>
</dbReference>
<dbReference type="GO" id="GO:0016491">
    <property type="term" value="F:oxidoreductase activity"/>
    <property type="evidence" value="ECO:0007669"/>
    <property type="project" value="InterPro"/>
</dbReference>
<evidence type="ECO:0000259" key="1">
    <source>
        <dbReference type="Pfam" id="PF01323"/>
    </source>
</evidence>
<comment type="caution">
    <text evidence="2">The sequence shown here is derived from an EMBL/GenBank/DDBJ whole genome shotgun (WGS) entry which is preliminary data.</text>
</comment>
<evidence type="ECO:0000313" key="2">
    <source>
        <dbReference type="EMBL" id="GGO24595.1"/>
    </source>
</evidence>
<protein>
    <submittedName>
        <fullName evidence="2">Polyketide biosynthesis protein</fullName>
    </submittedName>
</protein>
<dbReference type="OrthoDB" id="9799122at2"/>
<dbReference type="InterPro" id="IPR001853">
    <property type="entry name" value="DSBA-like_thioredoxin_dom"/>
</dbReference>
<dbReference type="AlphaFoldDB" id="A0A917YI83"/>
<keyword evidence="3" id="KW-1185">Reference proteome</keyword>
<dbReference type="RefSeq" id="WP_146285880.1">
    <property type="nucleotide sequence ID" value="NZ_BMLP01000001.1"/>
</dbReference>
<dbReference type="CDD" id="cd03024">
    <property type="entry name" value="DsbA_FrnE"/>
    <property type="match status" value="1"/>
</dbReference>
<name>A0A917YI83_9RHOB</name>
<accession>A0A917YI83</accession>
<dbReference type="Gene3D" id="3.40.30.10">
    <property type="entry name" value="Glutaredoxin"/>
    <property type="match status" value="1"/>
</dbReference>
<organism evidence="2 3">
    <name type="scientific">Gemmobacter aquaticus</name>
    <dbReference type="NCBI Taxonomy" id="490185"/>
    <lineage>
        <taxon>Bacteria</taxon>
        <taxon>Pseudomonadati</taxon>
        <taxon>Pseudomonadota</taxon>
        <taxon>Alphaproteobacteria</taxon>
        <taxon>Rhodobacterales</taxon>
        <taxon>Paracoccaceae</taxon>
        <taxon>Gemmobacter</taxon>
    </lineage>
</organism>